<feature type="region of interest" description="Disordered" evidence="1">
    <location>
        <begin position="60"/>
        <end position="104"/>
    </location>
</feature>
<proteinExistence type="predicted"/>
<sequence>MHGGKNYLFGAMGGGGRWMVTVGSGLERRATGDDDGRRVDPVVAGGVRWCGQRWAVRARVRGRRGRERAGGGVGGGRRRAGGGESGDDGGGRAQQYYVSARTGS</sequence>
<accession>A0A8J5VS86</accession>
<evidence type="ECO:0000313" key="2">
    <source>
        <dbReference type="EMBL" id="KAG8069676.1"/>
    </source>
</evidence>
<keyword evidence="3" id="KW-1185">Reference proteome</keyword>
<dbReference type="EMBL" id="JAAALK010000283">
    <property type="protein sequence ID" value="KAG8069676.1"/>
    <property type="molecule type" value="Genomic_DNA"/>
</dbReference>
<evidence type="ECO:0000256" key="1">
    <source>
        <dbReference type="SAM" id="MobiDB-lite"/>
    </source>
</evidence>
<dbReference type="Proteomes" id="UP000729402">
    <property type="component" value="Unassembled WGS sequence"/>
</dbReference>
<protein>
    <submittedName>
        <fullName evidence="2">Uncharacterized protein</fullName>
    </submittedName>
</protein>
<reference evidence="2" key="2">
    <citation type="submission" date="2021-02" db="EMBL/GenBank/DDBJ databases">
        <authorList>
            <person name="Kimball J.A."/>
            <person name="Haas M.W."/>
            <person name="Macchietto M."/>
            <person name="Kono T."/>
            <person name="Duquette J."/>
            <person name="Shao M."/>
        </authorList>
    </citation>
    <scope>NUCLEOTIDE SEQUENCE</scope>
    <source>
        <tissue evidence="2">Fresh leaf tissue</tissue>
    </source>
</reference>
<name>A0A8J5VS86_ZIZPA</name>
<reference evidence="2" key="1">
    <citation type="journal article" date="2021" name="bioRxiv">
        <title>Whole Genome Assembly and Annotation of Northern Wild Rice, Zizania palustris L., Supports a Whole Genome Duplication in the Zizania Genus.</title>
        <authorList>
            <person name="Haas M."/>
            <person name="Kono T."/>
            <person name="Macchietto M."/>
            <person name="Millas R."/>
            <person name="McGilp L."/>
            <person name="Shao M."/>
            <person name="Duquette J."/>
            <person name="Hirsch C.N."/>
            <person name="Kimball J."/>
        </authorList>
    </citation>
    <scope>NUCLEOTIDE SEQUENCE</scope>
    <source>
        <tissue evidence="2">Fresh leaf tissue</tissue>
    </source>
</reference>
<organism evidence="2 3">
    <name type="scientific">Zizania palustris</name>
    <name type="common">Northern wild rice</name>
    <dbReference type="NCBI Taxonomy" id="103762"/>
    <lineage>
        <taxon>Eukaryota</taxon>
        <taxon>Viridiplantae</taxon>
        <taxon>Streptophyta</taxon>
        <taxon>Embryophyta</taxon>
        <taxon>Tracheophyta</taxon>
        <taxon>Spermatophyta</taxon>
        <taxon>Magnoliopsida</taxon>
        <taxon>Liliopsida</taxon>
        <taxon>Poales</taxon>
        <taxon>Poaceae</taxon>
        <taxon>BOP clade</taxon>
        <taxon>Oryzoideae</taxon>
        <taxon>Oryzeae</taxon>
        <taxon>Zizaniinae</taxon>
        <taxon>Zizania</taxon>
    </lineage>
</organism>
<comment type="caution">
    <text evidence="2">The sequence shown here is derived from an EMBL/GenBank/DDBJ whole genome shotgun (WGS) entry which is preliminary data.</text>
</comment>
<evidence type="ECO:0000313" key="3">
    <source>
        <dbReference type="Proteomes" id="UP000729402"/>
    </source>
</evidence>
<gene>
    <name evidence="2" type="ORF">GUJ93_ZPchr0006g43570</name>
</gene>
<dbReference type="AlphaFoldDB" id="A0A8J5VS86"/>